<evidence type="ECO:0000313" key="3">
    <source>
        <dbReference type="EMBL" id="RDJ10493.1"/>
    </source>
</evidence>
<dbReference type="SUPFAM" id="SSF48657">
    <property type="entry name" value="FinO-like"/>
    <property type="match status" value="1"/>
</dbReference>
<dbReference type="EMBL" id="NAAC01000016">
    <property type="protein sequence ID" value="RDJ10493.1"/>
    <property type="molecule type" value="Genomic_DNA"/>
</dbReference>
<name>A0A370KNJ1_9HYPH</name>
<dbReference type="AlphaFoldDB" id="A0A370KNJ1"/>
<accession>A0A370KNJ1</accession>
<dbReference type="InterPro" id="IPR036442">
    <property type="entry name" value="ProQ/FinO_sf"/>
</dbReference>
<organism evidence="3 4">
    <name type="scientific">Rhizobium grahamii</name>
    <dbReference type="NCBI Taxonomy" id="1120045"/>
    <lineage>
        <taxon>Bacteria</taxon>
        <taxon>Pseudomonadati</taxon>
        <taxon>Pseudomonadota</taxon>
        <taxon>Alphaproteobacteria</taxon>
        <taxon>Hyphomicrobiales</taxon>
        <taxon>Rhizobiaceae</taxon>
        <taxon>Rhizobium/Agrobacterium group</taxon>
        <taxon>Rhizobium</taxon>
    </lineage>
</organism>
<sequence>MSKPWTTSRGPIVANEADIRKAQAINDLLVQPVGVLPNAVGEPIRPFALGLWHELRPLLKPDVGITTLRRATGAYLHSKRYYFATAQPDSLRYGIDGKPREAVSEGDRITAQEKYLGLKRQNVARADADVPAPMASPAPTKADLIRAALLERRKTSPLKS</sequence>
<evidence type="ECO:0000256" key="1">
    <source>
        <dbReference type="ARBA" id="ARBA00022884"/>
    </source>
</evidence>
<evidence type="ECO:0000313" key="4">
    <source>
        <dbReference type="Proteomes" id="UP000254939"/>
    </source>
</evidence>
<keyword evidence="1" id="KW-0694">RNA-binding</keyword>
<feature type="domain" description="ProQ/FinO" evidence="2">
    <location>
        <begin position="26"/>
        <end position="126"/>
    </location>
</feature>
<dbReference type="Pfam" id="PF04352">
    <property type="entry name" value="ProQ"/>
    <property type="match status" value="1"/>
</dbReference>
<proteinExistence type="predicted"/>
<dbReference type="Gene3D" id="1.10.1710.10">
    <property type="entry name" value="ProQ/FinO domain"/>
    <property type="match status" value="1"/>
</dbReference>
<protein>
    <submittedName>
        <fullName evidence="3">ProQ/FINO family protein</fullName>
    </submittedName>
</protein>
<comment type="caution">
    <text evidence="3">The sequence shown here is derived from an EMBL/GenBank/DDBJ whole genome shotgun (WGS) entry which is preliminary data.</text>
</comment>
<dbReference type="InterPro" id="IPR016103">
    <property type="entry name" value="ProQ/FinO"/>
</dbReference>
<dbReference type="RefSeq" id="WP_114713646.1">
    <property type="nucleotide sequence ID" value="NZ_KZ857259.1"/>
</dbReference>
<reference evidence="3 4" key="1">
    <citation type="submission" date="2017-03" db="EMBL/GenBank/DDBJ databases">
        <title>Genome analysis of Rhizobial strains effectives or ineffectives for nitrogen fixation isolated from bean seeds.</title>
        <authorList>
            <person name="Peralta H."/>
            <person name="Aguilar-Vera A."/>
            <person name="Mora Y."/>
            <person name="Vargas-Lagunas C."/>
            <person name="Girard L."/>
            <person name="Mora J."/>
        </authorList>
    </citation>
    <scope>NUCLEOTIDE SEQUENCE [LARGE SCALE GENOMIC DNA]</scope>
    <source>
        <strain evidence="3 4">CCGM3</strain>
    </source>
</reference>
<dbReference type="Proteomes" id="UP000254939">
    <property type="component" value="Unassembled WGS sequence"/>
</dbReference>
<evidence type="ECO:0000259" key="2">
    <source>
        <dbReference type="Pfam" id="PF04352"/>
    </source>
</evidence>
<dbReference type="GO" id="GO:0003723">
    <property type="term" value="F:RNA binding"/>
    <property type="evidence" value="ECO:0007669"/>
    <property type="project" value="UniProtKB-KW"/>
</dbReference>
<dbReference type="OrthoDB" id="8303968at2"/>
<gene>
    <name evidence="3" type="ORF">B5K06_15770</name>
</gene>